<evidence type="ECO:0000259" key="1">
    <source>
        <dbReference type="PROSITE" id="PS51384"/>
    </source>
</evidence>
<evidence type="ECO:0000313" key="3">
    <source>
        <dbReference type="Proteomes" id="UP000008550"/>
    </source>
</evidence>
<dbReference type="PANTHER" id="PTHR43513">
    <property type="entry name" value="DIHYDROOROTATE DEHYDROGENASE B (NAD(+)), ELECTRON TRANSFER SUBUNIT"/>
    <property type="match status" value="1"/>
</dbReference>
<dbReference type="Gene3D" id="3.40.50.80">
    <property type="entry name" value="Nucleotide-binding domain of ferredoxin-NADP reductase (FNR) module"/>
    <property type="match status" value="1"/>
</dbReference>
<dbReference type="AlphaFoldDB" id="B0TG73"/>
<dbReference type="Pfam" id="PF10418">
    <property type="entry name" value="DHODB_Fe-S_bind"/>
    <property type="match status" value="1"/>
</dbReference>
<dbReference type="GO" id="GO:0016491">
    <property type="term" value="F:oxidoreductase activity"/>
    <property type="evidence" value="ECO:0007669"/>
    <property type="project" value="InterPro"/>
</dbReference>
<dbReference type="PRINTS" id="PR00410">
    <property type="entry name" value="PHEHYDRXLASE"/>
</dbReference>
<dbReference type="SUPFAM" id="SSF52343">
    <property type="entry name" value="Ferredoxin reductase-like, C-terminal NADP-linked domain"/>
    <property type="match status" value="1"/>
</dbReference>
<dbReference type="PANTHER" id="PTHR43513:SF1">
    <property type="entry name" value="ANAEROBIC SULFITE REDUCTASE SUBUNIT B"/>
    <property type="match status" value="1"/>
</dbReference>
<dbReference type="Gene3D" id="2.40.30.10">
    <property type="entry name" value="Translation factors"/>
    <property type="match status" value="1"/>
</dbReference>
<dbReference type="InterPro" id="IPR017938">
    <property type="entry name" value="Riboflavin_synthase-like_b-brl"/>
</dbReference>
<dbReference type="InterPro" id="IPR050353">
    <property type="entry name" value="PyrK_electron_transfer"/>
</dbReference>
<dbReference type="CDD" id="cd06221">
    <property type="entry name" value="sulfite_reductase_like"/>
    <property type="match status" value="1"/>
</dbReference>
<evidence type="ECO:0000313" key="2">
    <source>
        <dbReference type="EMBL" id="ABZ84569.1"/>
    </source>
</evidence>
<organism evidence="2 3">
    <name type="scientific">Heliobacterium modesticaldum (strain ATCC 51547 / Ice1)</name>
    <dbReference type="NCBI Taxonomy" id="498761"/>
    <lineage>
        <taxon>Bacteria</taxon>
        <taxon>Bacillati</taxon>
        <taxon>Bacillota</taxon>
        <taxon>Clostridia</taxon>
        <taxon>Eubacteriales</taxon>
        <taxon>Heliobacteriaceae</taxon>
        <taxon>Heliomicrobium</taxon>
    </lineage>
</organism>
<dbReference type="KEGG" id="hmo:HM1_2012"/>
<dbReference type="InterPro" id="IPR039261">
    <property type="entry name" value="FNR_nucleotide-bd"/>
</dbReference>
<dbReference type="InterPro" id="IPR019480">
    <property type="entry name" value="Dihydroorotate_DH_Fe-S-bd"/>
</dbReference>
<dbReference type="InterPro" id="IPR001433">
    <property type="entry name" value="OxRdtase_FAD/NAD-bd"/>
</dbReference>
<accession>B0TG73</accession>
<dbReference type="Pfam" id="PF00175">
    <property type="entry name" value="NAD_binding_1"/>
    <property type="match status" value="1"/>
</dbReference>
<dbReference type="Proteomes" id="UP000008550">
    <property type="component" value="Chromosome"/>
</dbReference>
<feature type="domain" description="FAD-binding FR-type" evidence="1">
    <location>
        <begin position="64"/>
        <end position="163"/>
    </location>
</feature>
<dbReference type="EMBL" id="CP000930">
    <property type="protein sequence ID" value="ABZ84569.1"/>
    <property type="molecule type" value="Genomic_DNA"/>
</dbReference>
<dbReference type="SUPFAM" id="SSF63380">
    <property type="entry name" value="Riboflavin synthase domain-like"/>
    <property type="match status" value="1"/>
</dbReference>
<dbReference type="InterPro" id="IPR017927">
    <property type="entry name" value="FAD-bd_FR_type"/>
</dbReference>
<keyword evidence="3" id="KW-1185">Reference proteome</keyword>
<proteinExistence type="predicted"/>
<dbReference type="RefSeq" id="WP_012283070.1">
    <property type="nucleotide sequence ID" value="NC_010337.2"/>
</dbReference>
<gene>
    <name evidence="2" type="ORF">HM1_2012</name>
</gene>
<dbReference type="HOGENOM" id="CLU_003827_1_1_9"/>
<sequence length="334" mass="35944">MADPTNYVNAANPVIPANATNPSNAINLENSANLANSAKIANSTNPASPLPVATAADVKRINPLVPMKARVTRIIKETSDVKTFCVSTIGEDGQPAAPFHTGPGQLAMLSLPGVGEAMFSATDAPDHLQISIKKVGLLTEQLHEICEGQTVGIRGPYGNGFDMEAMKGKNVLFIGGGIGLAPVRSVIRYCVDHREDYGNLHLIYGARTYDDLVFKYDLFETWPKVPDFKVSVTVDKGDDNWKGNVGFVPAFIEQLQPSPENTVCILCGPPIMIKFTLGILDKLGFTPENVITTLEMRMKCGIGKCGRCNIGSCFVCLDGPVFSLAQLKTLPNEY</sequence>
<name>B0TG73_HELMI</name>
<dbReference type="STRING" id="498761.HM1_2012"/>
<dbReference type="PROSITE" id="PS51384">
    <property type="entry name" value="FAD_FR"/>
    <property type="match status" value="1"/>
</dbReference>
<protein>
    <submittedName>
        <fullName evidence="2">Nad/fad binding oxidoreductase</fullName>
    </submittedName>
</protein>
<dbReference type="eggNOG" id="COG0543">
    <property type="taxonomic scope" value="Bacteria"/>
</dbReference>
<reference evidence="2 3" key="1">
    <citation type="journal article" date="2008" name="J. Bacteriol.">
        <title>The genome of Heliobacterium modesticaldum, a phototrophic representative of the Firmicutes containing the simplest photosynthetic apparatus.</title>
        <authorList>
            <person name="Sattley W.M."/>
            <person name="Madigan M.T."/>
            <person name="Swingley W.D."/>
            <person name="Cheung P.C."/>
            <person name="Clocksin K.M."/>
            <person name="Conrad A.L."/>
            <person name="Dejesa L.C."/>
            <person name="Honchak B.M."/>
            <person name="Jung D.O."/>
            <person name="Karbach L.E."/>
            <person name="Kurdoglu A."/>
            <person name="Lahiri S."/>
            <person name="Mastrian S.D."/>
            <person name="Page L.E."/>
            <person name="Taylor H.L."/>
            <person name="Wang Z.T."/>
            <person name="Raymond J."/>
            <person name="Chen M."/>
            <person name="Blankenship R.E."/>
            <person name="Touchman J.W."/>
        </authorList>
    </citation>
    <scope>NUCLEOTIDE SEQUENCE [LARGE SCALE GENOMIC DNA]</scope>
    <source>
        <strain evidence="3">ATCC 51547 / Ice1</strain>
    </source>
</reference>